<dbReference type="Gene3D" id="1.10.10.10">
    <property type="entry name" value="Winged helix-like DNA-binding domain superfamily/Winged helix DNA-binding domain"/>
    <property type="match status" value="1"/>
</dbReference>
<dbReference type="SMART" id="SM00345">
    <property type="entry name" value="HTH_GNTR"/>
    <property type="match status" value="1"/>
</dbReference>
<keyword evidence="5" id="KW-0804">Transcription</keyword>
<proteinExistence type="inferred from homology"/>
<dbReference type="InterPro" id="IPR004839">
    <property type="entry name" value="Aminotransferase_I/II_large"/>
</dbReference>
<dbReference type="Gene3D" id="3.40.640.10">
    <property type="entry name" value="Type I PLP-dependent aspartate aminotransferase-like (Major domain)"/>
    <property type="match status" value="1"/>
</dbReference>
<feature type="domain" description="HTH gntR-type" evidence="6">
    <location>
        <begin position="4"/>
        <end position="72"/>
    </location>
</feature>
<dbReference type="InterPro" id="IPR000524">
    <property type="entry name" value="Tscrpt_reg_HTH_GntR"/>
</dbReference>
<dbReference type="SUPFAM" id="SSF53383">
    <property type="entry name" value="PLP-dependent transferases"/>
    <property type="match status" value="1"/>
</dbReference>
<dbReference type="InterPro" id="IPR015424">
    <property type="entry name" value="PyrdxlP-dep_Trfase"/>
</dbReference>
<dbReference type="KEGG" id="aalg:AREALGSMS7_00546"/>
<evidence type="ECO:0000256" key="5">
    <source>
        <dbReference type="ARBA" id="ARBA00023163"/>
    </source>
</evidence>
<dbReference type="SUPFAM" id="SSF46785">
    <property type="entry name" value="Winged helix' DNA-binding domain"/>
    <property type="match status" value="1"/>
</dbReference>
<reference evidence="7 8" key="1">
    <citation type="submission" date="2017-07" db="EMBL/GenBank/DDBJ databases">
        <title>Genome Sequence of Arenibacter algicola Strain SMS7 Isolated from a culture of the Diatom Skeletonema marinoi.</title>
        <authorList>
            <person name="Topel M."/>
            <person name="Pinder M.I.M."/>
            <person name="Johansson O.N."/>
            <person name="Kourtchenko O."/>
            <person name="Godhe A."/>
            <person name="Clarke A.K."/>
        </authorList>
    </citation>
    <scope>NUCLEOTIDE SEQUENCE [LARGE SCALE GENOMIC DNA]</scope>
    <source>
        <strain evidence="7 8">SMS7</strain>
    </source>
</reference>
<dbReference type="InterPro" id="IPR036388">
    <property type="entry name" value="WH-like_DNA-bd_sf"/>
</dbReference>
<dbReference type="EMBL" id="CP022515">
    <property type="protein sequence ID" value="ASO04035.1"/>
    <property type="molecule type" value="Genomic_DNA"/>
</dbReference>
<dbReference type="Proteomes" id="UP000204551">
    <property type="component" value="Chromosome"/>
</dbReference>
<dbReference type="Gene3D" id="3.90.1150.10">
    <property type="entry name" value="Aspartate Aminotransferase, domain 1"/>
    <property type="match status" value="1"/>
</dbReference>
<evidence type="ECO:0000256" key="4">
    <source>
        <dbReference type="ARBA" id="ARBA00023125"/>
    </source>
</evidence>
<evidence type="ECO:0000256" key="2">
    <source>
        <dbReference type="ARBA" id="ARBA00022898"/>
    </source>
</evidence>
<comment type="similarity">
    <text evidence="1">In the C-terminal section; belongs to the class-I pyridoxal-phosphate-dependent aminotransferase family.</text>
</comment>
<dbReference type="Pfam" id="PF00392">
    <property type="entry name" value="GntR"/>
    <property type="match status" value="1"/>
</dbReference>
<name>A0A221URV4_9FLAO</name>
<dbReference type="Pfam" id="PF00155">
    <property type="entry name" value="Aminotran_1_2"/>
    <property type="match status" value="1"/>
</dbReference>
<evidence type="ECO:0000256" key="3">
    <source>
        <dbReference type="ARBA" id="ARBA00023015"/>
    </source>
</evidence>
<dbReference type="AlphaFoldDB" id="A0A221URV4"/>
<protein>
    <submittedName>
        <fullName evidence="7">HTH-type transcriptional regulator NorG</fullName>
    </submittedName>
</protein>
<evidence type="ECO:0000256" key="1">
    <source>
        <dbReference type="ARBA" id="ARBA00005384"/>
    </source>
</evidence>
<dbReference type="PANTHER" id="PTHR46577:SF2">
    <property type="entry name" value="TRANSCRIPTIONAL REGULATORY PROTEIN"/>
    <property type="match status" value="1"/>
</dbReference>
<dbReference type="CDD" id="cd07377">
    <property type="entry name" value="WHTH_GntR"/>
    <property type="match status" value="1"/>
</dbReference>
<dbReference type="CDD" id="cd00609">
    <property type="entry name" value="AAT_like"/>
    <property type="match status" value="1"/>
</dbReference>
<dbReference type="PANTHER" id="PTHR46577">
    <property type="entry name" value="HTH-TYPE TRANSCRIPTIONAL REGULATORY PROTEIN GABR"/>
    <property type="match status" value="1"/>
</dbReference>
<keyword evidence="4" id="KW-0238">DNA-binding</keyword>
<dbReference type="InterPro" id="IPR015422">
    <property type="entry name" value="PyrdxlP-dep_Trfase_small"/>
</dbReference>
<dbReference type="GO" id="GO:0030170">
    <property type="term" value="F:pyridoxal phosphate binding"/>
    <property type="evidence" value="ECO:0007669"/>
    <property type="project" value="InterPro"/>
</dbReference>
<organism evidence="7 8">
    <name type="scientific">Arenibacter algicola</name>
    <dbReference type="NCBI Taxonomy" id="616991"/>
    <lineage>
        <taxon>Bacteria</taxon>
        <taxon>Pseudomonadati</taxon>
        <taxon>Bacteroidota</taxon>
        <taxon>Flavobacteriia</taxon>
        <taxon>Flavobacteriales</taxon>
        <taxon>Flavobacteriaceae</taxon>
        <taxon>Arenibacter</taxon>
    </lineage>
</organism>
<gene>
    <name evidence="7" type="primary">norG</name>
    <name evidence="7" type="ORF">AREALGSMS7_00546</name>
</gene>
<evidence type="ECO:0000259" key="6">
    <source>
        <dbReference type="PROSITE" id="PS50949"/>
    </source>
</evidence>
<keyword evidence="3" id="KW-0805">Transcription regulation</keyword>
<evidence type="ECO:0000313" key="7">
    <source>
        <dbReference type="EMBL" id="ASO04035.1"/>
    </source>
</evidence>
<dbReference type="GO" id="GO:0003677">
    <property type="term" value="F:DNA binding"/>
    <property type="evidence" value="ECO:0007669"/>
    <property type="project" value="UniProtKB-KW"/>
</dbReference>
<dbReference type="GO" id="GO:0003700">
    <property type="term" value="F:DNA-binding transcription factor activity"/>
    <property type="evidence" value="ECO:0007669"/>
    <property type="project" value="InterPro"/>
</dbReference>
<dbReference type="PROSITE" id="PS50949">
    <property type="entry name" value="HTH_GNTR"/>
    <property type="match status" value="1"/>
</dbReference>
<evidence type="ECO:0000313" key="8">
    <source>
        <dbReference type="Proteomes" id="UP000204551"/>
    </source>
</evidence>
<keyword evidence="2" id="KW-0663">Pyridoxal phosphate</keyword>
<dbReference type="InterPro" id="IPR015421">
    <property type="entry name" value="PyrdxlP-dep_Trfase_major"/>
</dbReference>
<sequence>MGKDLLYVRIAKALEKQIKNKVLSSGDKLPSLRTIKEEYGVSMNTATQAFLELEKWGLIESVPRSGFYVSNLTERQLKTPETSNPSASTVQEEAEQLITKVYRSLTDTSITRLSLGVPDHQLVPIAKLNKSLIHSMRNLGGGGTDYEEIQGNRKLRKYIARWSFTWGGDFSEEDFVTTAGSMNAISFCLMALTKRGDTIAVESPIYFGILQLAKSLGLHVLEMPTHPVTGMDLQALKKVVPKIKVCLIVSNFSNPLGSCMPEAHKKELVSMLAAHDVPIIENDLYGDVYFGDSRPKPCKAFDTTGNVLWCGSVSKTLAPGYRVGWVAPGKYLAQINHLKLLHSVSSTTITQEAIAHFLENGRYENHLKKMRRTLATNSLYFKRAIADYFPENTKVSNPHGGFMLWVELDPKIDTAILYEKAMEHKISIAPGRMFTLQDQFHNCMRLSYGQQWTEQLDSKLQQLGKIAKRML</sequence>
<accession>A0A221URV4</accession>
<dbReference type="InterPro" id="IPR036390">
    <property type="entry name" value="WH_DNA-bd_sf"/>
</dbReference>
<dbReference type="InterPro" id="IPR051446">
    <property type="entry name" value="HTH_trans_reg/aminotransferase"/>
</dbReference>
<dbReference type="RefSeq" id="WP_093977150.1">
    <property type="nucleotide sequence ID" value="NZ_CP022515.1"/>
</dbReference>